<evidence type="ECO:0000256" key="1">
    <source>
        <dbReference type="ARBA" id="ARBA00009861"/>
    </source>
</evidence>
<dbReference type="Proteomes" id="UP000636709">
    <property type="component" value="Unassembled WGS sequence"/>
</dbReference>
<reference evidence="3" key="1">
    <citation type="submission" date="2020-07" db="EMBL/GenBank/DDBJ databases">
        <title>Genome sequence and genetic diversity analysis of an under-domesticated orphan crop, white fonio (Digitaria exilis).</title>
        <authorList>
            <person name="Bennetzen J.L."/>
            <person name="Chen S."/>
            <person name="Ma X."/>
            <person name="Wang X."/>
            <person name="Yssel A.E.J."/>
            <person name="Chaluvadi S.R."/>
            <person name="Johnson M."/>
            <person name="Gangashetty P."/>
            <person name="Hamidou F."/>
            <person name="Sanogo M.D."/>
            <person name="Zwaenepoel A."/>
            <person name="Wallace J."/>
            <person name="Van De Peer Y."/>
            <person name="Van Deynze A."/>
        </authorList>
    </citation>
    <scope>NUCLEOTIDE SEQUENCE</scope>
    <source>
        <tissue evidence="3">Leaves</tissue>
    </source>
</reference>
<comment type="similarity">
    <text evidence="1">Belongs to the plant acyltransferase family.</text>
</comment>
<dbReference type="AlphaFoldDB" id="A0A835FWV2"/>
<dbReference type="InterPro" id="IPR023213">
    <property type="entry name" value="CAT-like_dom_sf"/>
</dbReference>
<name>A0A835FWV2_9POAL</name>
<dbReference type="InterPro" id="IPR050898">
    <property type="entry name" value="Plant_acyltransferase"/>
</dbReference>
<evidence type="ECO:0000313" key="4">
    <source>
        <dbReference type="Proteomes" id="UP000636709"/>
    </source>
</evidence>
<dbReference type="Pfam" id="PF02458">
    <property type="entry name" value="Transferase"/>
    <property type="match status" value="2"/>
</dbReference>
<dbReference type="PANTHER" id="PTHR31147">
    <property type="entry name" value="ACYL TRANSFERASE 4"/>
    <property type="match status" value="1"/>
</dbReference>
<keyword evidence="4" id="KW-1185">Reference proteome</keyword>
<dbReference type="OrthoDB" id="444127at2759"/>
<evidence type="ECO:0000256" key="2">
    <source>
        <dbReference type="SAM" id="MobiDB-lite"/>
    </source>
</evidence>
<organism evidence="3 4">
    <name type="scientific">Digitaria exilis</name>
    <dbReference type="NCBI Taxonomy" id="1010633"/>
    <lineage>
        <taxon>Eukaryota</taxon>
        <taxon>Viridiplantae</taxon>
        <taxon>Streptophyta</taxon>
        <taxon>Embryophyta</taxon>
        <taxon>Tracheophyta</taxon>
        <taxon>Spermatophyta</taxon>
        <taxon>Magnoliopsida</taxon>
        <taxon>Liliopsida</taxon>
        <taxon>Poales</taxon>
        <taxon>Poaceae</taxon>
        <taxon>PACMAD clade</taxon>
        <taxon>Panicoideae</taxon>
        <taxon>Panicodae</taxon>
        <taxon>Paniceae</taxon>
        <taxon>Anthephorinae</taxon>
        <taxon>Digitaria</taxon>
    </lineage>
</organism>
<comment type="caution">
    <text evidence="3">The sequence shown here is derived from an EMBL/GenBank/DDBJ whole genome shotgun (WGS) entry which is preliminary data.</text>
</comment>
<dbReference type="GO" id="GO:0016747">
    <property type="term" value="F:acyltransferase activity, transferring groups other than amino-acyl groups"/>
    <property type="evidence" value="ECO:0007669"/>
    <property type="project" value="UniProtKB-ARBA"/>
</dbReference>
<dbReference type="EMBL" id="JACEFO010000160">
    <property type="protein sequence ID" value="KAF8779685.1"/>
    <property type="molecule type" value="Genomic_DNA"/>
</dbReference>
<dbReference type="Gene3D" id="3.30.559.10">
    <property type="entry name" value="Chloramphenicol acetyltransferase-like domain"/>
    <property type="match status" value="4"/>
</dbReference>
<proteinExistence type="inferred from homology"/>
<feature type="region of interest" description="Disordered" evidence="2">
    <location>
        <begin position="481"/>
        <end position="507"/>
    </location>
</feature>
<gene>
    <name evidence="3" type="ORF">HU200_002436</name>
</gene>
<sequence>MVSFKARRREPELVAPARPTPRETKALSDIDDQHALRYYETVIGFFRRCSGDDGPEDPAEAARSALAEALVYYYPVAGRLREEAGGKLVVDCTAEGVAFVEADADVRLEDFGEPLLPPYPCVEELLCDPGDTRDVVGRPLLLMQLTRLKCGGFVAGFHMCHNIADGFGIIQLMITIAELACGAEAPSILPVWKREILSTTHSPRTPITYPNHSYEPLLNSLDYASESDDVMLSTPLDEMVVDYFVFGPREMKALESHVPGYLAHSVTSFELLTAVMWRCRTIALGYKSGQLVRLMITMNARGRWNRHTLIPWGYYGNAHFSPIAELTVDELCKQPLIDTVELVHRTKVSVTKECMESMVQTIASLRHKPCADPARTYEVSDTKWIAAGNGLQLGWAEYVGGGIPVAGDITSKLGSDHMRCKNQDGEDSTVVSMLLPRPAMDRKRNINAKKKCIISNNEDVLNTNSAPAASRITSCNTSTDKNGVLQGSPDEPQLVSPAWPTPRETKPLSDIDDQHLLRYYETVVGFFRTCPGRTDRPADLMRATKAALAEALVYYYPVAGRLREEAGAKLVVDCTAEGVVFVEAEADVALEEFGEPLLPPYPCLEELLCDPGEINAVIGRPLLFMQVTELKCGGFVAGFHMCHNIADGFDMIQFMIAVAELAVGEASPSILPVWKRELLSKEHSSSSITYPNPAYESLLNSLGFTSDDVMLSTPPHGMVAEYFVFGQRELTSLRNHLPGDLAGSATSFELITAVMWRCRTIALGYQSSKRVRLMITMNARGRWNHHTLIPWGYYGNAHFSPIAELTVGELCRQPFADTVELVRKTKLSVTKERMRSIVDTTAYIRQWPSLVTMDKTYEVSDTRWIAAGNGFQLGWAEYVGGGIPLAGDLTSKLGSHHMMCKNEDGEVSTVVSLLMPRLAMERFKKEMDVWLNKTEKNLIITSSL</sequence>
<dbReference type="PANTHER" id="PTHR31147:SF54">
    <property type="entry name" value="OS10G0105900 PROTEIN"/>
    <property type="match status" value="1"/>
</dbReference>
<feature type="region of interest" description="Disordered" evidence="2">
    <location>
        <begin position="1"/>
        <end position="22"/>
    </location>
</feature>
<evidence type="ECO:0000313" key="3">
    <source>
        <dbReference type="EMBL" id="KAF8779685.1"/>
    </source>
</evidence>
<accession>A0A835FWV2</accession>
<protein>
    <submittedName>
        <fullName evidence="3">Uncharacterized protein</fullName>
    </submittedName>
</protein>